<evidence type="ECO:0000256" key="2">
    <source>
        <dbReference type="SAM" id="Phobius"/>
    </source>
</evidence>
<keyword evidence="5" id="KW-1185">Reference proteome</keyword>
<dbReference type="InterPro" id="IPR011723">
    <property type="entry name" value="Znf/thioredoxin_put"/>
</dbReference>
<evidence type="ECO:0000313" key="4">
    <source>
        <dbReference type="EMBL" id="NVO78567.1"/>
    </source>
</evidence>
<keyword evidence="2" id="KW-0472">Membrane</keyword>
<dbReference type="Pfam" id="PF13719">
    <property type="entry name" value="Zn_ribbon_5"/>
    <property type="match status" value="1"/>
</dbReference>
<sequence>MALATRCPHCQTTFRVANDQLKLHAGLVRCGACQQTFNGVEHLIAPDTAEQSAVVRPTVSSATPEIRQNPPAATEASRAAASIPATPPVQTQDNDKDKPALQVWKTASATMHEESAETFQGHAGSAANSAPDTHDLSASLDFVLGDEDPAGTLSSLQEQPVEIIAAQVELETKAALLDEPSIDWSVADLATEDLSAGDSETIAAAGPVLHAVTTTPYAAEDNANTDELTDLHGDDLLQSGAQTLPGEDDDSHAEADDDKPDFVLQAEKEQRHGKWLRMTYLLMILILLPLLLAQAAYFFRIQLSAVFPVTRPVLTHVCQLLRCQIGLPAQIDAISIESNELQALAPDKNVFSLVMQLQNHAATAQAWPVVELVLNDSKDKAVLQKAFQPADYLPASSDLSKGFSPGTEQNIKLFFELPKLKAAGYHVSVFYP</sequence>
<reference evidence="4 5" key="1">
    <citation type="submission" date="2020-06" db="EMBL/GenBank/DDBJ databases">
        <authorList>
            <person name="Qiu C."/>
            <person name="Liu Z."/>
        </authorList>
    </citation>
    <scope>NUCLEOTIDE SEQUENCE [LARGE SCALE GENOMIC DNA]</scope>
    <source>
        <strain evidence="4 5">EM 1</strain>
    </source>
</reference>
<keyword evidence="2" id="KW-0812">Transmembrane</keyword>
<evidence type="ECO:0000256" key="1">
    <source>
        <dbReference type="SAM" id="MobiDB-lite"/>
    </source>
</evidence>
<feature type="region of interest" description="Disordered" evidence="1">
    <location>
        <begin position="111"/>
        <end position="133"/>
    </location>
</feature>
<feature type="transmembrane region" description="Helical" evidence="2">
    <location>
        <begin position="278"/>
        <end position="299"/>
    </location>
</feature>
<dbReference type="RefSeq" id="WP_176804095.1">
    <property type="nucleotide sequence ID" value="NZ_JABXYJ010000006.1"/>
</dbReference>
<gene>
    <name evidence="4" type="ORF">HV832_12070</name>
</gene>
<feature type="compositionally biased region" description="Acidic residues" evidence="1">
    <location>
        <begin position="246"/>
        <end position="257"/>
    </location>
</feature>
<protein>
    <submittedName>
        <fullName evidence="4">DUF3426 domain-containing protein</fullName>
    </submittedName>
</protein>
<organism evidence="4 5">
    <name type="scientific">Undibacterium oligocarboniphilum</name>
    <dbReference type="NCBI Taxonomy" id="666702"/>
    <lineage>
        <taxon>Bacteria</taxon>
        <taxon>Pseudomonadati</taxon>
        <taxon>Pseudomonadota</taxon>
        <taxon>Betaproteobacteria</taxon>
        <taxon>Burkholderiales</taxon>
        <taxon>Oxalobacteraceae</taxon>
        <taxon>Undibacterium</taxon>
    </lineage>
</organism>
<evidence type="ECO:0000313" key="5">
    <source>
        <dbReference type="Proteomes" id="UP000588051"/>
    </source>
</evidence>
<dbReference type="AlphaFoldDB" id="A0A850QHQ6"/>
<feature type="region of interest" description="Disordered" evidence="1">
    <location>
        <begin position="237"/>
        <end position="257"/>
    </location>
</feature>
<accession>A0A850QHQ6</accession>
<feature type="domain" description="Zinc finger/thioredoxin putative" evidence="3">
    <location>
        <begin position="3"/>
        <end position="37"/>
    </location>
</feature>
<feature type="compositionally biased region" description="Low complexity" evidence="1">
    <location>
        <begin position="70"/>
        <end position="84"/>
    </location>
</feature>
<keyword evidence="2" id="KW-1133">Transmembrane helix</keyword>
<dbReference type="InterPro" id="IPR021834">
    <property type="entry name" value="DUF3426"/>
</dbReference>
<proteinExistence type="predicted"/>
<dbReference type="Pfam" id="PF11906">
    <property type="entry name" value="DUF3426"/>
    <property type="match status" value="1"/>
</dbReference>
<feature type="region of interest" description="Disordered" evidence="1">
    <location>
        <begin position="58"/>
        <end position="98"/>
    </location>
</feature>
<comment type="caution">
    <text evidence="4">The sequence shown here is derived from an EMBL/GenBank/DDBJ whole genome shotgun (WGS) entry which is preliminary data.</text>
</comment>
<dbReference type="Proteomes" id="UP000588051">
    <property type="component" value="Unassembled WGS sequence"/>
</dbReference>
<dbReference type="EMBL" id="JABXYJ010000006">
    <property type="protein sequence ID" value="NVO78567.1"/>
    <property type="molecule type" value="Genomic_DNA"/>
</dbReference>
<name>A0A850QHQ6_9BURK</name>
<dbReference type="NCBIfam" id="TIGR02098">
    <property type="entry name" value="MJ0042_CXXC"/>
    <property type="match status" value="1"/>
</dbReference>
<evidence type="ECO:0000259" key="3">
    <source>
        <dbReference type="Pfam" id="PF13719"/>
    </source>
</evidence>